<gene>
    <name evidence="10" type="primary">SIRT6</name>
    <name evidence="10" type="ORF">F1559_002102</name>
</gene>
<dbReference type="InterPro" id="IPR003000">
    <property type="entry name" value="Sirtuin"/>
</dbReference>
<feature type="active site" description="Proton acceptor" evidence="7">
    <location>
        <position position="171"/>
    </location>
</feature>
<keyword evidence="4 7" id="KW-0862">Zinc</keyword>
<dbReference type="InterPro" id="IPR050134">
    <property type="entry name" value="NAD-dep_sirtuin_deacylases"/>
</dbReference>
<accession>A0A7J7IJV8</accession>
<evidence type="ECO:0000256" key="5">
    <source>
        <dbReference type="ARBA" id="ARBA00023027"/>
    </source>
</evidence>
<dbReference type="OrthoDB" id="424302at2759"/>
<dbReference type="GO" id="GO:0005634">
    <property type="term" value="C:nucleus"/>
    <property type="evidence" value="ECO:0007669"/>
    <property type="project" value="TreeGrafter"/>
</dbReference>
<feature type="compositionally biased region" description="Basic and acidic residues" evidence="8">
    <location>
        <begin position="103"/>
        <end position="115"/>
    </location>
</feature>
<comment type="caution">
    <text evidence="10">The sequence shown here is derived from an EMBL/GenBank/DDBJ whole genome shotgun (WGS) entry which is preliminary data.</text>
</comment>
<organism evidence="10 11">
    <name type="scientific">Cyanidiococcus yangmingshanensis</name>
    <dbReference type="NCBI Taxonomy" id="2690220"/>
    <lineage>
        <taxon>Eukaryota</taxon>
        <taxon>Rhodophyta</taxon>
        <taxon>Bangiophyceae</taxon>
        <taxon>Cyanidiales</taxon>
        <taxon>Cyanidiaceae</taxon>
        <taxon>Cyanidiococcus</taxon>
    </lineage>
</organism>
<dbReference type="GO" id="GO:0046872">
    <property type="term" value="F:metal ion binding"/>
    <property type="evidence" value="ECO:0007669"/>
    <property type="project" value="UniProtKB-KW"/>
</dbReference>
<reference evidence="10 11" key="1">
    <citation type="journal article" date="2020" name="J. Phycol.">
        <title>Comparative genome analysis reveals Cyanidiococcus gen. nov., a new extremophilic red algal genus sister to Cyanidioschyzon (Cyanidioschyzonaceae, Rhodophyta).</title>
        <authorList>
            <person name="Liu S.-L."/>
            <person name="Chiang Y.-R."/>
            <person name="Yoon H.S."/>
            <person name="Fu H.-Y."/>
        </authorList>
    </citation>
    <scope>NUCLEOTIDE SEQUENCE [LARGE SCALE GENOMIC DNA]</scope>
    <source>
        <strain evidence="10 11">THAL066</strain>
    </source>
</reference>
<evidence type="ECO:0000259" key="9">
    <source>
        <dbReference type="PROSITE" id="PS50305"/>
    </source>
</evidence>
<evidence type="ECO:0000256" key="6">
    <source>
        <dbReference type="ARBA" id="ARBA00038170"/>
    </source>
</evidence>
<keyword evidence="3 7" id="KW-0479">Metal-binding</keyword>
<proteinExistence type="inferred from homology"/>
<evidence type="ECO:0000256" key="4">
    <source>
        <dbReference type="ARBA" id="ARBA00022833"/>
    </source>
</evidence>
<keyword evidence="11" id="KW-1185">Reference proteome</keyword>
<dbReference type="GO" id="GO:0070403">
    <property type="term" value="F:NAD+ binding"/>
    <property type="evidence" value="ECO:0007669"/>
    <property type="project" value="InterPro"/>
</dbReference>
<comment type="similarity">
    <text evidence="6">Belongs to the sirtuin family. Class IV subfamily.</text>
</comment>
<evidence type="ECO:0000256" key="2">
    <source>
        <dbReference type="ARBA" id="ARBA00022679"/>
    </source>
</evidence>
<evidence type="ECO:0000256" key="7">
    <source>
        <dbReference type="PROSITE-ProRule" id="PRU00236"/>
    </source>
</evidence>
<evidence type="ECO:0000256" key="8">
    <source>
        <dbReference type="SAM" id="MobiDB-lite"/>
    </source>
</evidence>
<dbReference type="AlphaFoldDB" id="A0A7J7IJV8"/>
<dbReference type="EMBL" id="VWRR01000008">
    <property type="protein sequence ID" value="KAF6002989.1"/>
    <property type="molecule type" value="Genomic_DNA"/>
</dbReference>
<dbReference type="EC" id="2.3.1.286" evidence="1"/>
<dbReference type="PANTHER" id="PTHR11085">
    <property type="entry name" value="NAD-DEPENDENT PROTEIN DEACYLASE SIRTUIN-5, MITOCHONDRIAL-RELATED"/>
    <property type="match status" value="1"/>
</dbReference>
<name>A0A7J7IJV8_9RHOD</name>
<dbReference type="Gene3D" id="2.20.28.200">
    <property type="match status" value="1"/>
</dbReference>
<feature type="binding site" evidence="7">
    <location>
        <position position="182"/>
    </location>
    <ligand>
        <name>Zn(2+)</name>
        <dbReference type="ChEBI" id="CHEBI:29105"/>
    </ligand>
</feature>
<dbReference type="GO" id="GO:0003714">
    <property type="term" value="F:transcription corepressor activity"/>
    <property type="evidence" value="ECO:0007669"/>
    <property type="project" value="TreeGrafter"/>
</dbReference>
<dbReference type="InterPro" id="IPR029035">
    <property type="entry name" value="DHS-like_NAD/FAD-binding_dom"/>
</dbReference>
<feature type="region of interest" description="Disordered" evidence="8">
    <location>
        <begin position="101"/>
        <end position="120"/>
    </location>
</feature>
<dbReference type="PROSITE" id="PS50305">
    <property type="entry name" value="SIRTUIN"/>
    <property type="match status" value="1"/>
</dbReference>
<feature type="binding site" evidence="7">
    <location>
        <position position="197"/>
    </location>
    <ligand>
        <name>Zn(2+)</name>
        <dbReference type="ChEBI" id="CHEBI:29105"/>
    </ligand>
</feature>
<evidence type="ECO:0000313" key="11">
    <source>
        <dbReference type="Proteomes" id="UP000530660"/>
    </source>
</evidence>
<dbReference type="InterPro" id="IPR026590">
    <property type="entry name" value="Ssirtuin_cat_dom"/>
</dbReference>
<dbReference type="GO" id="GO:0017136">
    <property type="term" value="F:histone deacetylase activity, NAD-dependent"/>
    <property type="evidence" value="ECO:0007669"/>
    <property type="project" value="TreeGrafter"/>
</dbReference>
<keyword evidence="5" id="KW-0520">NAD</keyword>
<dbReference type="PANTHER" id="PTHR11085:SF12">
    <property type="entry name" value="NAD-DEPENDENT PROTEIN DEACYLASE SIRTUIN-6"/>
    <property type="match status" value="1"/>
</dbReference>
<sequence>MALDYAKRLRPYENKGRLALEPEWDRLSDIRRKVQQLAQWFQAARGQIVVHTGAGLSTAAGVRDFRGRNGVWSVATDSAGDQPKSSSVDTSAFWELQQVGGHRGGDPTDLDDPREQPLPPESRLELAAPTLSHWALTKLVQCGYVRRIVTQNIDGLHLRSGLGRHRLSELHGNIFAEQCARCGRVFLNDVAVPTVGCRRTGHECVHCGRAGYQGALRDMLLDWEDPLPAADLKVATEDSREARLCLVIGSSMQMLPAATIACLCLRNPESRLVIVNASWTARDRLAHLVIRAPADMVLVLLLDELALLRHEAEQVNIWRQQLALGVRLGRPQLNGRPTVDLCVWNGHGDAPGVHVQTEENHASNKGTEQEHLTAEEQELWLSKCRRFVPRAEQVAAWEALALDRQGCLRLVLACFGNRPATERSFCAARPVRARLHFSAADGGSPHMPTLPDGWHLVVVPRAGCLVLYLAAYLRYLRGVLAASWVQGERIKLSAEFIFYRETDRRRCICILCGARIAVQIRKRHLERNHGRELT</sequence>
<dbReference type="SUPFAM" id="SSF52467">
    <property type="entry name" value="DHS-like NAD/FAD-binding domain"/>
    <property type="match status" value="1"/>
</dbReference>
<evidence type="ECO:0000256" key="1">
    <source>
        <dbReference type="ARBA" id="ARBA00012928"/>
    </source>
</evidence>
<evidence type="ECO:0000256" key="3">
    <source>
        <dbReference type="ARBA" id="ARBA00022723"/>
    </source>
</evidence>
<feature type="binding site" evidence="7">
    <location>
        <position position="179"/>
    </location>
    <ligand>
        <name>Zn(2+)</name>
        <dbReference type="ChEBI" id="CHEBI:29105"/>
    </ligand>
</feature>
<keyword evidence="2" id="KW-0808">Transferase</keyword>
<feature type="domain" description="Deacetylase sirtuin-type" evidence="9">
    <location>
        <begin position="27"/>
        <end position="311"/>
    </location>
</feature>
<feature type="binding site" evidence="7">
    <location>
        <position position="207"/>
    </location>
    <ligand>
        <name>Zn(2+)</name>
        <dbReference type="ChEBI" id="CHEBI:29105"/>
    </ligand>
</feature>
<dbReference type="GO" id="GO:0000122">
    <property type="term" value="P:negative regulation of transcription by RNA polymerase II"/>
    <property type="evidence" value="ECO:0007669"/>
    <property type="project" value="TreeGrafter"/>
</dbReference>
<protein>
    <recommendedName>
        <fullName evidence="1">protein acetyllysine N-acetyltransferase</fullName>
        <ecNumber evidence="1">2.3.1.286</ecNumber>
    </recommendedName>
</protein>
<dbReference type="Pfam" id="PF02146">
    <property type="entry name" value="SIR2"/>
    <property type="match status" value="1"/>
</dbReference>
<dbReference type="Gene3D" id="3.40.50.1220">
    <property type="entry name" value="TPP-binding domain"/>
    <property type="match status" value="1"/>
</dbReference>
<dbReference type="Proteomes" id="UP000530660">
    <property type="component" value="Unassembled WGS sequence"/>
</dbReference>
<evidence type="ECO:0000313" key="10">
    <source>
        <dbReference type="EMBL" id="KAF6002989.1"/>
    </source>
</evidence>